<feature type="transmembrane region" description="Helical" evidence="1">
    <location>
        <begin position="156"/>
        <end position="173"/>
    </location>
</feature>
<dbReference type="PANTHER" id="PTHR36007:SF2">
    <property type="entry name" value="TRANSPORT PROTEIN-RELATED"/>
    <property type="match status" value="1"/>
</dbReference>
<reference evidence="2 3" key="1">
    <citation type="journal article" date="2019" name="Front. Microbiol.">
        <title>Thermoanaerosceptrum fracticalcis gen. nov. sp. nov., a Novel Fumarate-Fermenting Microorganism From a Deep Fractured Carbonate Aquifer of the US Great Basin.</title>
        <authorList>
            <person name="Hamilton-Brehm S.D."/>
            <person name="Stewart L.E."/>
            <person name="Zavarin M."/>
            <person name="Caldwell M."/>
            <person name="Lawson P.A."/>
            <person name="Onstott T.C."/>
            <person name="Grzymski J."/>
            <person name="Neveux I."/>
            <person name="Lollar B.S."/>
            <person name="Russell C.E."/>
            <person name="Moser D.P."/>
        </authorList>
    </citation>
    <scope>NUCLEOTIDE SEQUENCE [LARGE SCALE GENOMIC DNA]</scope>
    <source>
        <strain evidence="2 3">DRI-13</strain>
    </source>
</reference>
<keyword evidence="1" id="KW-0472">Membrane</keyword>
<dbReference type="EMBL" id="CP045798">
    <property type="protein sequence ID" value="QNB45243.1"/>
    <property type="molecule type" value="Genomic_DNA"/>
</dbReference>
<evidence type="ECO:0000313" key="2">
    <source>
        <dbReference type="EMBL" id="QNB45243.1"/>
    </source>
</evidence>
<dbReference type="AlphaFoldDB" id="A0A7G6DZI9"/>
<dbReference type="RefSeq" id="WP_081908177.1">
    <property type="nucleotide sequence ID" value="NZ_CP045798.1"/>
</dbReference>
<accession>A0A7G6DZI9</accession>
<dbReference type="OrthoDB" id="360192at2"/>
<name>A0A7G6DZI9_THEFR</name>
<dbReference type="Proteomes" id="UP000515847">
    <property type="component" value="Chromosome"/>
</dbReference>
<gene>
    <name evidence="2" type="ORF">BR63_02280</name>
</gene>
<dbReference type="InterPro" id="IPR009577">
    <property type="entry name" value="Sm_multidrug_ex"/>
</dbReference>
<evidence type="ECO:0000256" key="1">
    <source>
        <dbReference type="SAM" id="Phobius"/>
    </source>
</evidence>
<sequence>MSTTDWQIILLSALPVTELRATIPLALAMGMSPLRALTLGVFGNLLPIIPLICLLEPLSRRLRRYPVLDNFFQKVLTRTRQKGSGVQKYGALGLLLFVAVPLPGTGAWSGAILAWLLGIKPFYTFWALSGGVILAGLAVTTASLGLVKIADFLYDMEYLAGLLLLLGFIYLLYRKRKKKE</sequence>
<keyword evidence="1" id="KW-0812">Transmembrane</keyword>
<feature type="transmembrane region" description="Helical" evidence="1">
    <location>
        <begin position="37"/>
        <end position="55"/>
    </location>
</feature>
<dbReference type="PANTHER" id="PTHR36007">
    <property type="entry name" value="TRANSPORT PROTEIN-RELATED"/>
    <property type="match status" value="1"/>
</dbReference>
<keyword evidence="3" id="KW-1185">Reference proteome</keyword>
<organism evidence="2 3">
    <name type="scientific">Thermanaerosceptrum fracticalcis</name>
    <dbReference type="NCBI Taxonomy" id="1712410"/>
    <lineage>
        <taxon>Bacteria</taxon>
        <taxon>Bacillati</taxon>
        <taxon>Bacillota</taxon>
        <taxon>Clostridia</taxon>
        <taxon>Eubacteriales</taxon>
        <taxon>Peptococcaceae</taxon>
        <taxon>Thermanaerosceptrum</taxon>
    </lineage>
</organism>
<evidence type="ECO:0000313" key="3">
    <source>
        <dbReference type="Proteomes" id="UP000515847"/>
    </source>
</evidence>
<dbReference type="Pfam" id="PF06695">
    <property type="entry name" value="Sm_multidrug_ex"/>
    <property type="match status" value="1"/>
</dbReference>
<keyword evidence="1" id="KW-1133">Transmembrane helix</keyword>
<dbReference type="KEGG" id="tfr:BR63_02280"/>
<proteinExistence type="predicted"/>
<protein>
    <submittedName>
        <fullName evidence="2">Ligand-binding protein SH3</fullName>
    </submittedName>
</protein>
<feature type="transmembrane region" description="Helical" evidence="1">
    <location>
        <begin position="89"/>
        <end position="117"/>
    </location>
</feature>
<feature type="transmembrane region" description="Helical" evidence="1">
    <location>
        <begin position="123"/>
        <end position="144"/>
    </location>
</feature>